<gene>
    <name evidence="1" type="ORF">NPIL_329031</name>
</gene>
<sequence length="111" mass="12506">MPFVKVMFLQNNLSNSPARCSNNALENSMPIGLWFSSETKGLNQFVFTELTWNGDQTSWSSTLVDKRNTQSIYTVCRTRVLRSQLPVDVCHFGMIVYCTDTNGVAFGLRGD</sequence>
<accession>A0A8X6QFT2</accession>
<organism evidence="1 2">
    <name type="scientific">Nephila pilipes</name>
    <name type="common">Giant wood spider</name>
    <name type="synonym">Nephila maculata</name>
    <dbReference type="NCBI Taxonomy" id="299642"/>
    <lineage>
        <taxon>Eukaryota</taxon>
        <taxon>Metazoa</taxon>
        <taxon>Ecdysozoa</taxon>
        <taxon>Arthropoda</taxon>
        <taxon>Chelicerata</taxon>
        <taxon>Arachnida</taxon>
        <taxon>Araneae</taxon>
        <taxon>Araneomorphae</taxon>
        <taxon>Entelegynae</taxon>
        <taxon>Araneoidea</taxon>
        <taxon>Nephilidae</taxon>
        <taxon>Nephila</taxon>
    </lineage>
</organism>
<proteinExistence type="predicted"/>
<name>A0A8X6QFT2_NEPPI</name>
<dbReference type="EMBL" id="BMAW01125201">
    <property type="protein sequence ID" value="GFU11325.1"/>
    <property type="molecule type" value="Genomic_DNA"/>
</dbReference>
<reference evidence="1" key="1">
    <citation type="submission" date="2020-08" db="EMBL/GenBank/DDBJ databases">
        <title>Multicomponent nature underlies the extraordinary mechanical properties of spider dragline silk.</title>
        <authorList>
            <person name="Kono N."/>
            <person name="Nakamura H."/>
            <person name="Mori M."/>
            <person name="Yoshida Y."/>
            <person name="Ohtoshi R."/>
            <person name="Malay A.D."/>
            <person name="Moran D.A.P."/>
            <person name="Tomita M."/>
            <person name="Numata K."/>
            <person name="Arakawa K."/>
        </authorList>
    </citation>
    <scope>NUCLEOTIDE SEQUENCE</scope>
</reference>
<protein>
    <submittedName>
        <fullName evidence="1">Uncharacterized protein</fullName>
    </submittedName>
</protein>
<comment type="caution">
    <text evidence="1">The sequence shown here is derived from an EMBL/GenBank/DDBJ whole genome shotgun (WGS) entry which is preliminary data.</text>
</comment>
<keyword evidence="2" id="KW-1185">Reference proteome</keyword>
<dbReference type="AlphaFoldDB" id="A0A8X6QFT2"/>
<evidence type="ECO:0000313" key="2">
    <source>
        <dbReference type="Proteomes" id="UP000887013"/>
    </source>
</evidence>
<dbReference type="Proteomes" id="UP000887013">
    <property type="component" value="Unassembled WGS sequence"/>
</dbReference>
<evidence type="ECO:0000313" key="1">
    <source>
        <dbReference type="EMBL" id="GFU11325.1"/>
    </source>
</evidence>